<comment type="caution">
    <text evidence="6">The sequence shown here is derived from an EMBL/GenBank/DDBJ whole genome shotgun (WGS) entry which is preliminary data.</text>
</comment>
<dbReference type="Gene3D" id="3.40.50.1820">
    <property type="entry name" value="alpha/beta hydrolase"/>
    <property type="match status" value="1"/>
</dbReference>
<dbReference type="Gene3D" id="3.30.559.10">
    <property type="entry name" value="Chloramphenicol acetyltransferase-like domain"/>
    <property type="match status" value="1"/>
</dbReference>
<evidence type="ECO:0000313" key="6">
    <source>
        <dbReference type="EMBL" id="MDE8603462.1"/>
    </source>
</evidence>
<dbReference type="Gene3D" id="1.10.1200.10">
    <property type="entry name" value="ACP-like"/>
    <property type="match status" value="1"/>
</dbReference>
<dbReference type="InterPro" id="IPR010071">
    <property type="entry name" value="AA_adenyl_dom"/>
</dbReference>
<feature type="region of interest" description="Disordered" evidence="4">
    <location>
        <begin position="1"/>
        <end position="34"/>
    </location>
</feature>
<evidence type="ECO:0000256" key="3">
    <source>
        <dbReference type="ARBA" id="ARBA00022553"/>
    </source>
</evidence>
<feature type="domain" description="Carrier" evidence="5">
    <location>
        <begin position="1648"/>
        <end position="1723"/>
    </location>
</feature>
<dbReference type="InterPro" id="IPR023213">
    <property type="entry name" value="CAT-like_dom_sf"/>
</dbReference>
<dbReference type="Proteomes" id="UP001139522">
    <property type="component" value="Unassembled WGS sequence"/>
</dbReference>
<dbReference type="InterPro" id="IPR006162">
    <property type="entry name" value="Ppantetheine_attach_site"/>
</dbReference>
<dbReference type="SUPFAM" id="SSF52777">
    <property type="entry name" value="CoA-dependent acyltransferases"/>
    <property type="match status" value="2"/>
</dbReference>
<dbReference type="Gene3D" id="3.30.559.30">
    <property type="entry name" value="Nonribosomal peptide synthetase, condensation domain"/>
    <property type="match status" value="1"/>
</dbReference>
<dbReference type="NCBIfam" id="NF003417">
    <property type="entry name" value="PRK04813.1"/>
    <property type="match status" value="2"/>
</dbReference>
<dbReference type="CDD" id="cd05930">
    <property type="entry name" value="A_NRPS"/>
    <property type="match status" value="2"/>
</dbReference>
<dbReference type="InterPro" id="IPR020806">
    <property type="entry name" value="PKS_PP-bd"/>
</dbReference>
<dbReference type="EMBL" id="JAMZEG020000002">
    <property type="protein sequence ID" value="MDE8603462.1"/>
    <property type="molecule type" value="Genomic_DNA"/>
</dbReference>
<dbReference type="Gene3D" id="3.30.300.30">
    <property type="match status" value="2"/>
</dbReference>
<organism evidence="6 7">
    <name type="scientific">Marinomonas maritima</name>
    <dbReference type="NCBI Taxonomy" id="2940935"/>
    <lineage>
        <taxon>Bacteria</taxon>
        <taxon>Pseudomonadati</taxon>
        <taxon>Pseudomonadota</taxon>
        <taxon>Gammaproteobacteria</taxon>
        <taxon>Oceanospirillales</taxon>
        <taxon>Oceanospirillaceae</taxon>
        <taxon>Marinomonas</taxon>
    </lineage>
</organism>
<dbReference type="InterPro" id="IPR036736">
    <property type="entry name" value="ACP-like_sf"/>
</dbReference>
<dbReference type="Gene3D" id="3.40.50.980">
    <property type="match status" value="4"/>
</dbReference>
<dbReference type="PROSITE" id="PS00455">
    <property type="entry name" value="AMP_BINDING"/>
    <property type="match status" value="2"/>
</dbReference>
<dbReference type="PROSITE" id="PS00012">
    <property type="entry name" value="PHOSPHOPANTETHEINE"/>
    <property type="match status" value="1"/>
</dbReference>
<dbReference type="Gene3D" id="2.30.38.10">
    <property type="entry name" value="Luciferase, Domain 3"/>
    <property type="match status" value="2"/>
</dbReference>
<dbReference type="InterPro" id="IPR025110">
    <property type="entry name" value="AMP-bd_C"/>
</dbReference>
<name>A0ABT5WF58_9GAMM</name>
<dbReference type="NCBIfam" id="TIGR01733">
    <property type="entry name" value="AA-adenyl-dom"/>
    <property type="match status" value="2"/>
</dbReference>
<dbReference type="PANTHER" id="PTHR45527:SF1">
    <property type="entry name" value="FATTY ACID SYNTHASE"/>
    <property type="match status" value="1"/>
</dbReference>
<evidence type="ECO:0000256" key="2">
    <source>
        <dbReference type="ARBA" id="ARBA00022450"/>
    </source>
</evidence>
<gene>
    <name evidence="6" type="ORF">M3I01_011120</name>
</gene>
<dbReference type="PANTHER" id="PTHR45527">
    <property type="entry name" value="NONRIBOSOMAL PEPTIDE SYNTHETASE"/>
    <property type="match status" value="1"/>
</dbReference>
<dbReference type="InterPro" id="IPR009081">
    <property type="entry name" value="PP-bd_ACP"/>
</dbReference>
<evidence type="ECO:0000313" key="7">
    <source>
        <dbReference type="Proteomes" id="UP001139522"/>
    </source>
</evidence>
<accession>A0ABT5WF58</accession>
<dbReference type="InterPro" id="IPR020845">
    <property type="entry name" value="AMP-binding_CS"/>
</dbReference>
<dbReference type="SUPFAM" id="SSF56801">
    <property type="entry name" value="Acetyl-CoA synthetase-like"/>
    <property type="match status" value="2"/>
</dbReference>
<dbReference type="Pfam" id="PF00550">
    <property type="entry name" value="PP-binding"/>
    <property type="match status" value="2"/>
</dbReference>
<evidence type="ECO:0000256" key="1">
    <source>
        <dbReference type="ARBA" id="ARBA00001957"/>
    </source>
</evidence>
<proteinExistence type="predicted"/>
<dbReference type="PROSITE" id="PS50075">
    <property type="entry name" value="CARRIER"/>
    <property type="match status" value="2"/>
</dbReference>
<comment type="cofactor">
    <cofactor evidence="1">
        <name>pantetheine 4'-phosphate</name>
        <dbReference type="ChEBI" id="CHEBI:47942"/>
    </cofactor>
</comment>
<feature type="compositionally biased region" description="Basic and acidic residues" evidence="4">
    <location>
        <begin position="1"/>
        <end position="12"/>
    </location>
</feature>
<feature type="domain" description="Carrier" evidence="5">
    <location>
        <begin position="572"/>
        <end position="647"/>
    </location>
</feature>
<evidence type="ECO:0000259" key="5">
    <source>
        <dbReference type="PROSITE" id="PS50075"/>
    </source>
</evidence>
<dbReference type="Pfam" id="PF13193">
    <property type="entry name" value="AMP-binding_C"/>
    <property type="match status" value="1"/>
</dbReference>
<dbReference type="SUPFAM" id="SSF47336">
    <property type="entry name" value="ACP-like"/>
    <property type="match status" value="2"/>
</dbReference>
<dbReference type="InterPro" id="IPR045851">
    <property type="entry name" value="AMP-bd_C_sf"/>
</dbReference>
<keyword evidence="7" id="KW-1185">Reference proteome</keyword>
<reference evidence="6" key="1">
    <citation type="submission" date="2023-01" db="EMBL/GenBank/DDBJ databases">
        <title>Psychroserpens sp. MSW6 and Marinomonas sp. RSW2, isolated from seawater.</title>
        <authorList>
            <person name="Kristyanto S."/>
            <person name="Jung J."/>
            <person name="Kim J.M."/>
            <person name="Jeon C.O."/>
        </authorList>
    </citation>
    <scope>NUCLEOTIDE SEQUENCE</scope>
    <source>
        <strain evidence="6">RSW2</strain>
    </source>
</reference>
<evidence type="ECO:0000256" key="4">
    <source>
        <dbReference type="SAM" id="MobiDB-lite"/>
    </source>
</evidence>
<dbReference type="RefSeq" id="WP_255895946.1">
    <property type="nucleotide sequence ID" value="NZ_JAMZEG020000002.1"/>
</dbReference>
<keyword evidence="3" id="KW-0597">Phosphoprotein</keyword>
<keyword evidence="2" id="KW-0596">Phosphopantetheine</keyword>
<protein>
    <submittedName>
        <fullName evidence="6">Amino acid adenylation domain-containing protein</fullName>
    </submittedName>
</protein>
<dbReference type="InterPro" id="IPR029058">
    <property type="entry name" value="AB_hydrolase_fold"/>
</dbReference>
<dbReference type="InterPro" id="IPR000873">
    <property type="entry name" value="AMP-dep_synth/lig_dom"/>
</dbReference>
<sequence>MERTIDGTELKSGHTVTNIDDVDHRSNYAQSSQPTLGLSGEAAHAFFHTCNLTDTDNLSYQTISQAFEEQVKKTPENTALVFAGHSLTYAELNSRANQLAHVIRYQYQEMTGCALQPDSLIPLYFDRSFDMVISMLAVLKAGGAYLPLSPEYPEKRLQFILEDAQARLLLTQESHLNKLSCLTFEQASKMKFVSTDTLLTESATQNLDAINDAADLAYVIYTSGSTGKPKGVLIEHQGVTNLVANQTTLYSFSEQETVIWLSNYIFDASIETLFLALFNGAKLLIPSTDDIKDPSTINRLIVEEEVTHIHGTPSYLAAIGECRRPHKLKRVVSGGEACLSVLSKTWGSLLINSYGPTETTITVTNNLDHSSQASINCLGKPVNNIKLYVLGEQGELLPVGSSGELHVSGVGVARGYLNRPQLTEERFIDNPFANSEARHTRLYKTGDVVRWMQDGKLEFIGRSDRQVKIRGHRIELGEVESAIATLTCIDHVLVLDQKRRDHKYLVAYMTPKSGSDIDVENVRDTLASLLPDYMIPTSLVVIDEWPLTLNGKIDHKALPIPKANRGNSFYVPARDAIEREIADIWAAIFDFEPIGIRDDFFALGGDSIAAIRFMSTMEKRLNRRLNMKEFRQNPTIVGIVEAMSKQTEENPLKIEGPESGENRPSQFPLSSQQMVAWYMFQSQSDSKAYLAEAATHFKGHLEVDALTYAINQIFANHDIYRTVFFMDSGEPVQKVLEKFEMSLNTIEASHIPLAQQENFLEQTFKTRLARLDNLSQLPLAEFLLVAFSNTHHVLLHQEHHIIHDGWSANEFTRELIEIYHAQVDHSYKIEINPPAQYSDFMFAQRDWLKSSYAEQQLEFWRNKLAGSPNGVALFGKKSRSLAFAGDHQKIIFSRAQWQAMEALCQQLGVTSFSFTSSILYLCLWRYSGQTDLSFGSAFANRNWSNSHTTLGMFVNTLVLRQQIDSSSSLRAFLTQTQATVDEAQSNEELPFIHVVEALNPERDGDSNPFFNVLLGFHDTPIYTDPIPGMQWHKDETVISDTSKFDIDCLVVPRGETFNENGEVHFLWEYRSDVYTQEEIASFLDSFKNVFLNVIDDFEQCSDLALEKLDIIPPSQAHLMVNDWGRGKPLSLETMQQFSGQDLVSAISAIALSTPDKLAVSSGPLDLTYGQLEGASTQLAVELADNNIQSGDKVAIVADRTPSLVIAMLAVFKMGACAVVIAPDLPAQRAVFVLSDSGSKLVLSDMIELSFLIDCPQSVVDITNAHRVTKALPMFSPVADNQNQSGYIIYTSGSTGVPKGVEIGYSALINDCLWHVDEFKLNENSVGTSLAYVGFDAFMAEVWPLLMVGGQVVLLSDNERDDLDTLSIVMARFNVTHTCLPTGLLEAACARNFNWPQSLDTLLVGGDKLGQVQFPADFHANLFNLYGPTETTVDATFYKMDPKNVISPPIGRPIANATARVVIDGQLAPVGVPGELYIGGAGVAKGYLNQPELTEERFVEAAHLSGPEEQNHRYYKTGDLVRWRSDGQLEFLGRLNDEVKVRGYRVALGEISSRLLENAEVSQAIALVREEAIYAYITLSEQEVLAWQTDQSSERVLTRKLRGLLKQSLPVYMRPNAIVVLANMPMTAQGKIDKTKLLSPLTGDTPLEIAATETEKTLVAIWQDSLTRDQVGVTDNFFSIGGHSLLAMKMIGRIRLELQVELKMSDFFTQATIRDLASYIDAILSARDQVPTDLVLNMEEGEI</sequence>
<dbReference type="Pfam" id="PF00668">
    <property type="entry name" value="Condensation"/>
    <property type="match status" value="1"/>
</dbReference>
<dbReference type="SMART" id="SM00823">
    <property type="entry name" value="PKS_PP"/>
    <property type="match status" value="2"/>
</dbReference>
<dbReference type="InterPro" id="IPR001242">
    <property type="entry name" value="Condensation_dom"/>
</dbReference>
<dbReference type="Pfam" id="PF00501">
    <property type="entry name" value="AMP-binding"/>
    <property type="match status" value="2"/>
</dbReference>